<dbReference type="Pfam" id="PF10509">
    <property type="entry name" value="GalKase_gal_bdg"/>
    <property type="match status" value="1"/>
</dbReference>
<keyword evidence="2 11" id="KW-0963">Cytoplasm</keyword>
<keyword evidence="7 11" id="KW-0067">ATP-binding</keyword>
<sequence>MKNILHQEFNKLYNKDADYIYFSPGRVNLIGEHIDYNGGLVMPCAITFGTYLLISPNEDNVFRFRSLNFTDQQDVPLQQRYEKKGNGWFNFPIGVIDHFLKDGHQLKGLDMLYYGDIPISSGLSSSASIEVVTAYALNNLFNCGYSKLDLVKLSKSVENNFIGVNSGIMDQFAVTFGEKNKALMLNCDTLDYQAVDSNLGEYVLAIINTNKPRQLAESKYNERVQECQEALTALQKDLDINYLCDIDADTFKKHEHLITNPVVLKRAKHVIEENDRVKLAAVALADNNLAEFGRLMYASHDSLRDLYEVSGVELDAVAEYSKTNPNVAGARMTGAGFGGCAIALVKGDAFEDFSREVTQYYTDKIGYAPSVYSSLIGDGVGSLNVAVN</sequence>
<dbReference type="PRINTS" id="PR00959">
    <property type="entry name" value="MEVGALKINASE"/>
</dbReference>
<accession>A0ABU1TGI8</accession>
<dbReference type="InterPro" id="IPR006206">
    <property type="entry name" value="Mevalonate/galactokinase"/>
</dbReference>
<protein>
    <recommendedName>
        <fullName evidence="11 12">Galactokinase</fullName>
        <ecNumber evidence="11 12">2.7.1.6</ecNumber>
    </recommendedName>
    <alternativeName>
        <fullName evidence="11">Galactose kinase</fullName>
    </alternativeName>
</protein>
<evidence type="ECO:0000256" key="7">
    <source>
        <dbReference type="ARBA" id="ARBA00022840"/>
    </source>
</evidence>
<feature type="domain" description="Galactokinase N-terminal" evidence="15">
    <location>
        <begin position="7"/>
        <end position="56"/>
    </location>
</feature>
<dbReference type="PROSITE" id="PS00106">
    <property type="entry name" value="GALACTOKINASE"/>
    <property type="match status" value="1"/>
</dbReference>
<dbReference type="InterPro" id="IPR013750">
    <property type="entry name" value="GHMP_kinase_C_dom"/>
</dbReference>
<evidence type="ECO:0000256" key="2">
    <source>
        <dbReference type="ARBA" id="ARBA00022490"/>
    </source>
</evidence>
<keyword evidence="3 11" id="KW-0808">Transferase</keyword>
<evidence type="ECO:0000256" key="11">
    <source>
        <dbReference type="HAMAP-Rule" id="MF_00246"/>
    </source>
</evidence>
<dbReference type="HAMAP" id="MF_00246">
    <property type="entry name" value="Galactokinase"/>
    <property type="match status" value="1"/>
</dbReference>
<comment type="catalytic activity">
    <reaction evidence="11">
        <text>alpha-D-galactose + ATP = alpha-D-galactose 1-phosphate + ADP + H(+)</text>
        <dbReference type="Rhea" id="RHEA:13553"/>
        <dbReference type="ChEBI" id="CHEBI:15378"/>
        <dbReference type="ChEBI" id="CHEBI:28061"/>
        <dbReference type="ChEBI" id="CHEBI:30616"/>
        <dbReference type="ChEBI" id="CHEBI:58336"/>
        <dbReference type="ChEBI" id="CHEBI:456216"/>
        <dbReference type="EC" id="2.7.1.6"/>
    </reaction>
</comment>
<dbReference type="InterPro" id="IPR006204">
    <property type="entry name" value="GHMP_kinase_N_dom"/>
</dbReference>
<comment type="caution">
    <text evidence="16">The sequence shown here is derived from an EMBL/GenBank/DDBJ whole genome shotgun (WGS) entry which is preliminary data.</text>
</comment>
<dbReference type="EC" id="2.7.1.6" evidence="11 12"/>
<evidence type="ECO:0000259" key="14">
    <source>
        <dbReference type="Pfam" id="PF08544"/>
    </source>
</evidence>
<organism evidence="16 17">
    <name type="scientific">Mucilaginibacter pocheonensis</name>
    <dbReference type="NCBI Taxonomy" id="398050"/>
    <lineage>
        <taxon>Bacteria</taxon>
        <taxon>Pseudomonadati</taxon>
        <taxon>Bacteroidota</taxon>
        <taxon>Sphingobacteriia</taxon>
        <taxon>Sphingobacteriales</taxon>
        <taxon>Sphingobacteriaceae</taxon>
        <taxon>Mucilaginibacter</taxon>
    </lineage>
</organism>
<reference evidence="16 17" key="1">
    <citation type="submission" date="2023-07" db="EMBL/GenBank/DDBJ databases">
        <title>Sorghum-associated microbial communities from plants grown in Nebraska, USA.</title>
        <authorList>
            <person name="Schachtman D."/>
        </authorList>
    </citation>
    <scope>NUCLEOTIDE SEQUENCE [LARGE SCALE GENOMIC DNA]</scope>
    <source>
        <strain evidence="16 17">3262</strain>
    </source>
</reference>
<name>A0ABU1TGI8_9SPHI</name>
<feature type="binding site" evidence="11">
    <location>
        <position position="126"/>
    </location>
    <ligand>
        <name>Mg(2+)</name>
        <dbReference type="ChEBI" id="CHEBI:18420"/>
    </ligand>
</feature>
<dbReference type="PANTHER" id="PTHR10457:SF7">
    <property type="entry name" value="GALACTOKINASE-RELATED"/>
    <property type="match status" value="1"/>
</dbReference>
<dbReference type="Gene3D" id="3.30.70.890">
    <property type="entry name" value="GHMP kinase, C-terminal domain"/>
    <property type="match status" value="1"/>
</dbReference>
<evidence type="ECO:0000259" key="15">
    <source>
        <dbReference type="Pfam" id="PF10509"/>
    </source>
</evidence>
<dbReference type="Pfam" id="PF08544">
    <property type="entry name" value="GHMP_kinases_C"/>
    <property type="match status" value="1"/>
</dbReference>
<dbReference type="Proteomes" id="UP001247620">
    <property type="component" value="Unassembled WGS sequence"/>
</dbReference>
<dbReference type="NCBIfam" id="NF003705">
    <property type="entry name" value="PRK05322.1"/>
    <property type="match status" value="1"/>
</dbReference>
<dbReference type="InterPro" id="IPR000705">
    <property type="entry name" value="Galactokinase"/>
</dbReference>
<evidence type="ECO:0000256" key="8">
    <source>
        <dbReference type="ARBA" id="ARBA00022842"/>
    </source>
</evidence>
<feature type="binding site" evidence="11">
    <location>
        <position position="220"/>
    </location>
    <ligand>
        <name>substrate</name>
    </ligand>
</feature>
<evidence type="ECO:0000313" key="16">
    <source>
        <dbReference type="EMBL" id="MDR6944544.1"/>
    </source>
</evidence>
<dbReference type="InterPro" id="IPR022963">
    <property type="entry name" value="Galactokinase_bac"/>
</dbReference>
<evidence type="ECO:0000259" key="13">
    <source>
        <dbReference type="Pfam" id="PF00288"/>
    </source>
</evidence>
<comment type="subcellular location">
    <subcellularLocation>
        <location evidence="11">Cytoplasm</location>
    </subcellularLocation>
</comment>
<dbReference type="InterPro" id="IPR020568">
    <property type="entry name" value="Ribosomal_Su5_D2-typ_SF"/>
</dbReference>
<keyword evidence="17" id="KW-1185">Reference proteome</keyword>
<keyword evidence="9 11" id="KW-0299">Galactose metabolism</keyword>
<keyword evidence="5 11" id="KW-0547">Nucleotide-binding</keyword>
<dbReference type="NCBIfam" id="TIGR00131">
    <property type="entry name" value="gal_kin"/>
    <property type="match status" value="1"/>
</dbReference>
<comment type="function">
    <text evidence="11">Catalyzes the transfer of the gamma-phosphate of ATP to D-galactose to form alpha-D-galactose-1-phosphate (Gal-1-P).</text>
</comment>
<dbReference type="InterPro" id="IPR006203">
    <property type="entry name" value="GHMP_knse_ATP-bd_CS"/>
</dbReference>
<dbReference type="PIRSF" id="PIRSF000530">
    <property type="entry name" value="Galactokinase"/>
    <property type="match status" value="1"/>
</dbReference>
<keyword evidence="6 11" id="KW-0418">Kinase</keyword>
<comment type="pathway">
    <text evidence="11">Carbohydrate metabolism; galactose metabolism.</text>
</comment>
<dbReference type="GO" id="GO:0004335">
    <property type="term" value="F:galactokinase activity"/>
    <property type="evidence" value="ECO:0007669"/>
    <property type="project" value="UniProtKB-EC"/>
</dbReference>
<evidence type="ECO:0000256" key="1">
    <source>
        <dbReference type="ARBA" id="ARBA00006566"/>
    </source>
</evidence>
<feature type="domain" description="GHMP kinase N-terminal" evidence="13">
    <location>
        <begin position="90"/>
        <end position="177"/>
    </location>
</feature>
<evidence type="ECO:0000256" key="10">
    <source>
        <dbReference type="ARBA" id="ARBA00023277"/>
    </source>
</evidence>
<feature type="binding site" evidence="11">
    <location>
        <position position="66"/>
    </location>
    <ligand>
        <name>ATP</name>
        <dbReference type="ChEBI" id="CHEBI:30616"/>
    </ligand>
</feature>
<keyword evidence="10 11" id="KW-0119">Carbohydrate metabolism</keyword>
<feature type="site" description="Transition state stabilizer" evidence="11">
    <location>
        <position position="26"/>
    </location>
</feature>
<keyword evidence="4 11" id="KW-0479">Metal-binding</keyword>
<dbReference type="SUPFAM" id="SSF55060">
    <property type="entry name" value="GHMP Kinase, C-terminal domain"/>
    <property type="match status" value="1"/>
</dbReference>
<evidence type="ECO:0000313" key="17">
    <source>
        <dbReference type="Proteomes" id="UP001247620"/>
    </source>
</evidence>
<proteinExistence type="inferred from homology"/>
<feature type="binding site" evidence="11">
    <location>
        <position position="158"/>
    </location>
    <ligand>
        <name>Mg(2+)</name>
        <dbReference type="ChEBI" id="CHEBI:18420"/>
    </ligand>
</feature>
<keyword evidence="8 11" id="KW-0460">Magnesium</keyword>
<dbReference type="PANTHER" id="PTHR10457">
    <property type="entry name" value="MEVALONATE KINASE/GALACTOKINASE"/>
    <property type="match status" value="1"/>
</dbReference>
<feature type="binding site" evidence="11">
    <location>
        <begin position="120"/>
        <end position="126"/>
    </location>
    <ligand>
        <name>ATP</name>
        <dbReference type="ChEBI" id="CHEBI:30616"/>
    </ligand>
</feature>
<dbReference type="PRINTS" id="PR00473">
    <property type="entry name" value="GALCTOKINASE"/>
</dbReference>
<dbReference type="Gene3D" id="3.30.230.10">
    <property type="match status" value="1"/>
</dbReference>
<evidence type="ECO:0000256" key="4">
    <source>
        <dbReference type="ARBA" id="ARBA00022723"/>
    </source>
</evidence>
<feature type="binding site" evidence="11">
    <location>
        <begin position="32"/>
        <end position="35"/>
    </location>
    <ligand>
        <name>substrate</name>
    </ligand>
</feature>
<feature type="domain" description="GHMP kinase C-terminal" evidence="14">
    <location>
        <begin position="281"/>
        <end position="361"/>
    </location>
</feature>
<dbReference type="Pfam" id="PF00288">
    <property type="entry name" value="GHMP_kinases_N"/>
    <property type="match status" value="1"/>
</dbReference>
<evidence type="ECO:0000256" key="9">
    <source>
        <dbReference type="ARBA" id="ARBA00023144"/>
    </source>
</evidence>
<evidence type="ECO:0000256" key="5">
    <source>
        <dbReference type="ARBA" id="ARBA00022741"/>
    </source>
</evidence>
<dbReference type="SUPFAM" id="SSF54211">
    <property type="entry name" value="Ribosomal protein S5 domain 2-like"/>
    <property type="match status" value="1"/>
</dbReference>
<dbReference type="EMBL" id="JAVDUU010000004">
    <property type="protein sequence ID" value="MDR6944544.1"/>
    <property type="molecule type" value="Genomic_DNA"/>
</dbReference>
<dbReference type="RefSeq" id="WP_310100939.1">
    <property type="nucleotide sequence ID" value="NZ_JAVDUU010000004.1"/>
</dbReference>
<gene>
    <name evidence="11" type="primary">galK</name>
    <name evidence="16" type="ORF">J2W55_004404</name>
</gene>
<feature type="active site" description="Proton acceptor" evidence="11">
    <location>
        <position position="170"/>
    </location>
</feature>
<evidence type="ECO:0000256" key="6">
    <source>
        <dbReference type="ARBA" id="ARBA00022777"/>
    </source>
</evidence>
<dbReference type="InterPro" id="IPR019539">
    <property type="entry name" value="GalKase_N"/>
</dbReference>
<evidence type="ECO:0000256" key="12">
    <source>
        <dbReference type="NCBIfam" id="TIGR00131"/>
    </source>
</evidence>
<dbReference type="InterPro" id="IPR036554">
    <property type="entry name" value="GHMP_kinase_C_sf"/>
</dbReference>
<evidence type="ECO:0000256" key="3">
    <source>
        <dbReference type="ARBA" id="ARBA00022679"/>
    </source>
</evidence>
<dbReference type="PROSITE" id="PS00627">
    <property type="entry name" value="GHMP_KINASES_ATP"/>
    <property type="match status" value="1"/>
</dbReference>
<dbReference type="InterPro" id="IPR014721">
    <property type="entry name" value="Ribsml_uS5_D2-typ_fold_subgr"/>
</dbReference>
<comment type="similarity">
    <text evidence="1 11">Belongs to the GHMP kinase family. GalK subfamily.</text>
</comment>
<dbReference type="InterPro" id="IPR019741">
    <property type="entry name" value="Galactokinase_CS"/>
</dbReference>